<accession>A0ABD7GNM1</accession>
<dbReference type="EMBL" id="QRBW01000409">
    <property type="protein sequence ID" value="RDT50900.1"/>
    <property type="molecule type" value="Genomic_DNA"/>
</dbReference>
<organism evidence="1 2">
    <name type="scientific">Enterobacter roggenkampii</name>
    <dbReference type="NCBI Taxonomy" id="1812935"/>
    <lineage>
        <taxon>Bacteria</taxon>
        <taxon>Pseudomonadati</taxon>
        <taxon>Pseudomonadota</taxon>
        <taxon>Gammaproteobacteria</taxon>
        <taxon>Enterobacterales</taxon>
        <taxon>Enterobacteriaceae</taxon>
        <taxon>Enterobacter</taxon>
        <taxon>Enterobacter cloacae complex</taxon>
    </lineage>
</organism>
<dbReference type="InterPro" id="IPR009912">
    <property type="entry name" value="DUF1451"/>
</dbReference>
<proteinExistence type="predicted"/>
<sequence>YDLGLVVGLGILVWDNCVLLIEVYTPVVLSMCPKCGHEQFKRRPFET</sequence>
<protein>
    <recommendedName>
        <fullName evidence="3">Transposase</fullName>
    </recommendedName>
</protein>
<comment type="caution">
    <text evidence="1">The sequence shown here is derived from an EMBL/GenBank/DDBJ whole genome shotgun (WGS) entry which is preliminary data.</text>
</comment>
<name>A0ABD7GNM1_9ENTR</name>
<gene>
    <name evidence="1" type="ORF">DXF87_26380</name>
</gene>
<dbReference type="Proteomes" id="UP000255291">
    <property type="component" value="Unassembled WGS sequence"/>
</dbReference>
<reference evidence="1 2" key="1">
    <citation type="submission" date="2018-07" db="EMBL/GenBank/DDBJ databases">
        <title>The use of a cohorting ward and systematic surveillance cultures for the control of a Klebsiella pneumoniae carbapenemase (KPC)-producing Enterobacteriaceae outbreak.</title>
        <authorList>
            <person name="Doi Y."/>
        </authorList>
    </citation>
    <scope>NUCLEOTIDE SEQUENCE [LARGE SCALE GENOMIC DNA]</scope>
    <source>
        <strain evidence="1 2">1-RC-17-04017</strain>
    </source>
</reference>
<dbReference type="AlphaFoldDB" id="A0ABD7GNM1"/>
<evidence type="ECO:0008006" key="3">
    <source>
        <dbReference type="Google" id="ProtNLM"/>
    </source>
</evidence>
<feature type="non-terminal residue" evidence="1">
    <location>
        <position position="1"/>
    </location>
</feature>
<evidence type="ECO:0000313" key="1">
    <source>
        <dbReference type="EMBL" id="RDT50900.1"/>
    </source>
</evidence>
<evidence type="ECO:0000313" key="2">
    <source>
        <dbReference type="Proteomes" id="UP000255291"/>
    </source>
</evidence>
<dbReference type="Pfam" id="PF07295">
    <property type="entry name" value="DUF1451"/>
    <property type="match status" value="1"/>
</dbReference>